<keyword evidence="2" id="KW-1185">Reference proteome</keyword>
<comment type="caution">
    <text evidence="1">The sequence shown here is derived from an EMBL/GenBank/DDBJ whole genome shotgun (WGS) entry which is preliminary data.</text>
</comment>
<evidence type="ECO:0000313" key="2">
    <source>
        <dbReference type="Proteomes" id="UP000617402"/>
    </source>
</evidence>
<evidence type="ECO:0008006" key="3">
    <source>
        <dbReference type="Google" id="ProtNLM"/>
    </source>
</evidence>
<accession>A0ABR7T7M0</accession>
<evidence type="ECO:0000313" key="1">
    <source>
        <dbReference type="EMBL" id="MBC9786779.1"/>
    </source>
</evidence>
<protein>
    <recommendedName>
        <fullName evidence="3">Transposase</fullName>
    </recommendedName>
</protein>
<dbReference type="Proteomes" id="UP000617402">
    <property type="component" value="Unassembled WGS sequence"/>
</dbReference>
<feature type="non-terminal residue" evidence="1">
    <location>
        <position position="1"/>
    </location>
</feature>
<sequence>VRKDNTIMVDSSRYSVPLGTYKSGGAQVRIEKNEHTLQIFALDSREPLAEHRLASSPGQLVINRNHQRDYTKTLDELEQTAVQRYGSGSSLAQFIQGLRLTKRRYLRDQLHALERLARETCDAVMQEAAQQCNTIQRYSVRQLQETVTAIQAQASSKTPSKTPAESVNDTVWPEKLQGQAPRRALSEYTQCFKGA</sequence>
<gene>
    <name evidence="1" type="ORF">H1S01_20660</name>
</gene>
<reference evidence="1 2" key="1">
    <citation type="submission" date="2020-07" db="EMBL/GenBank/DDBJ databases">
        <title>Draft whole-genome sequence of Heliobacterium chlorum DSM 3682, type strain.</title>
        <authorList>
            <person name="Kyndt J.A."/>
            <person name="Meyer T.E."/>
            <person name="Imhoff J.F."/>
        </authorList>
    </citation>
    <scope>NUCLEOTIDE SEQUENCE [LARGE SCALE GENOMIC DNA]</scope>
    <source>
        <strain evidence="1 2">DSM 3682</strain>
    </source>
</reference>
<proteinExistence type="predicted"/>
<name>A0ABR7T7M0_HELCL</name>
<dbReference type="EMBL" id="JACVHF010000141">
    <property type="protein sequence ID" value="MBC9786779.1"/>
    <property type="molecule type" value="Genomic_DNA"/>
</dbReference>
<organism evidence="1 2">
    <name type="scientific">Heliobacterium chlorum</name>
    <dbReference type="NCBI Taxonomy" id="2698"/>
    <lineage>
        <taxon>Bacteria</taxon>
        <taxon>Bacillati</taxon>
        <taxon>Bacillota</taxon>
        <taxon>Clostridia</taxon>
        <taxon>Eubacteriales</taxon>
        <taxon>Heliobacteriaceae</taxon>
        <taxon>Heliobacterium</taxon>
    </lineage>
</organism>